<name>A0A091ECR2_FUKDA</name>
<evidence type="ECO:0000256" key="7">
    <source>
        <dbReference type="PROSITE-ProRule" id="PRU00042"/>
    </source>
</evidence>
<reference evidence="9 10" key="1">
    <citation type="submission" date="2013-11" db="EMBL/GenBank/DDBJ databases">
        <title>The Damaraland mole rat (Fukomys damarensis) genome and evolution of African mole rats.</title>
        <authorList>
            <person name="Gladyshev V.N."/>
            <person name="Fang X."/>
        </authorList>
    </citation>
    <scope>NUCLEOTIDE SEQUENCE [LARGE SCALE GENOMIC DNA]</scope>
    <source>
        <tissue evidence="9">Liver</tissue>
    </source>
</reference>
<evidence type="ECO:0000256" key="1">
    <source>
        <dbReference type="ARBA" id="ARBA00004123"/>
    </source>
</evidence>
<evidence type="ECO:0000256" key="6">
    <source>
        <dbReference type="ARBA" id="ARBA00023242"/>
    </source>
</evidence>
<dbReference type="Gene3D" id="3.30.160.60">
    <property type="entry name" value="Classic Zinc Finger"/>
    <property type="match status" value="3"/>
</dbReference>
<dbReference type="PROSITE" id="PS00028">
    <property type="entry name" value="ZINC_FINGER_C2H2_1"/>
    <property type="match status" value="2"/>
</dbReference>
<accession>A0A091ECR2</accession>
<gene>
    <name evidence="9" type="ORF">H920_05289</name>
</gene>
<evidence type="ECO:0000256" key="2">
    <source>
        <dbReference type="ARBA" id="ARBA00022723"/>
    </source>
</evidence>
<keyword evidence="3" id="KW-0677">Repeat</keyword>
<dbReference type="AlphaFoldDB" id="A0A091ECR2"/>
<keyword evidence="6" id="KW-0539">Nucleus</keyword>
<dbReference type="SMART" id="SM00355">
    <property type="entry name" value="ZnF_C2H2"/>
    <property type="match status" value="2"/>
</dbReference>
<evidence type="ECO:0000256" key="3">
    <source>
        <dbReference type="ARBA" id="ARBA00022737"/>
    </source>
</evidence>
<dbReference type="SUPFAM" id="SSF57667">
    <property type="entry name" value="beta-beta-alpha zinc fingers"/>
    <property type="match status" value="1"/>
</dbReference>
<feature type="domain" description="C2H2-type" evidence="8">
    <location>
        <begin position="108"/>
        <end position="137"/>
    </location>
</feature>
<dbReference type="PANTHER" id="PTHR23235">
    <property type="entry name" value="KRUEPPEL-LIKE TRANSCRIPTION FACTOR"/>
    <property type="match status" value="1"/>
</dbReference>
<proteinExistence type="predicted"/>
<keyword evidence="5" id="KW-0862">Zinc</keyword>
<keyword evidence="2" id="KW-0479">Metal-binding</keyword>
<organism evidence="9 10">
    <name type="scientific">Fukomys damarensis</name>
    <name type="common">Damaraland mole rat</name>
    <name type="synonym">Cryptomys damarensis</name>
    <dbReference type="NCBI Taxonomy" id="885580"/>
    <lineage>
        <taxon>Eukaryota</taxon>
        <taxon>Metazoa</taxon>
        <taxon>Chordata</taxon>
        <taxon>Craniata</taxon>
        <taxon>Vertebrata</taxon>
        <taxon>Euteleostomi</taxon>
        <taxon>Mammalia</taxon>
        <taxon>Eutheria</taxon>
        <taxon>Euarchontoglires</taxon>
        <taxon>Glires</taxon>
        <taxon>Rodentia</taxon>
        <taxon>Hystricomorpha</taxon>
        <taxon>Bathyergidae</taxon>
        <taxon>Fukomys</taxon>
    </lineage>
</organism>
<comment type="subcellular location">
    <subcellularLocation>
        <location evidence="1">Nucleus</location>
    </subcellularLocation>
</comment>
<dbReference type="GO" id="GO:0000978">
    <property type="term" value="F:RNA polymerase II cis-regulatory region sequence-specific DNA binding"/>
    <property type="evidence" value="ECO:0007669"/>
    <property type="project" value="TreeGrafter"/>
</dbReference>
<sequence>MEWGEGASQNPWCFSRHRYLLKAFSTDDNRGTDGNTQSPSAFLSYSMRTTSGITVSLGLVILQHKMERLHGITINLQQTLSVYDSFLTYTKSSHLKAHLRTHTGEKPYRCDWDGCEWKFARSDELTRHYRKHTGLRPFRCPQCDRAFSRSDHLALHTKRHF</sequence>
<evidence type="ECO:0000259" key="8">
    <source>
        <dbReference type="PROSITE" id="PS50157"/>
    </source>
</evidence>
<dbReference type="GO" id="GO:0005634">
    <property type="term" value="C:nucleus"/>
    <property type="evidence" value="ECO:0007669"/>
    <property type="project" value="UniProtKB-SubCell"/>
</dbReference>
<feature type="domain" description="C2H2-type" evidence="8">
    <location>
        <begin position="88"/>
        <end position="107"/>
    </location>
</feature>
<dbReference type="GO" id="GO:0000981">
    <property type="term" value="F:DNA-binding transcription factor activity, RNA polymerase II-specific"/>
    <property type="evidence" value="ECO:0007669"/>
    <property type="project" value="TreeGrafter"/>
</dbReference>
<evidence type="ECO:0000256" key="5">
    <source>
        <dbReference type="ARBA" id="ARBA00022833"/>
    </source>
</evidence>
<protein>
    <submittedName>
        <fullName evidence="9">Krueppel-like factor 4</fullName>
    </submittedName>
</protein>
<dbReference type="FunFam" id="3.30.160.60:FF:000007">
    <property type="entry name" value="Basic krueppel-like factor 3"/>
    <property type="match status" value="1"/>
</dbReference>
<dbReference type="GO" id="GO:0008270">
    <property type="term" value="F:zinc ion binding"/>
    <property type="evidence" value="ECO:0007669"/>
    <property type="project" value="UniProtKB-KW"/>
</dbReference>
<evidence type="ECO:0000256" key="4">
    <source>
        <dbReference type="ARBA" id="ARBA00022771"/>
    </source>
</evidence>
<dbReference type="Pfam" id="PF00096">
    <property type="entry name" value="zf-C2H2"/>
    <property type="match status" value="2"/>
</dbReference>
<dbReference type="InterPro" id="IPR036236">
    <property type="entry name" value="Znf_C2H2_sf"/>
</dbReference>
<dbReference type="InterPro" id="IPR013087">
    <property type="entry name" value="Znf_C2H2_type"/>
</dbReference>
<dbReference type="EMBL" id="KN122104">
    <property type="protein sequence ID" value="KFO33101.1"/>
    <property type="molecule type" value="Genomic_DNA"/>
</dbReference>
<dbReference type="eggNOG" id="KOG1721">
    <property type="taxonomic scope" value="Eukaryota"/>
</dbReference>
<dbReference type="Proteomes" id="UP000028990">
    <property type="component" value="Unassembled WGS sequence"/>
</dbReference>
<feature type="domain" description="C2H2-type" evidence="8">
    <location>
        <begin position="138"/>
        <end position="161"/>
    </location>
</feature>
<evidence type="ECO:0000313" key="10">
    <source>
        <dbReference type="Proteomes" id="UP000028990"/>
    </source>
</evidence>
<evidence type="ECO:0000313" key="9">
    <source>
        <dbReference type="EMBL" id="KFO33101.1"/>
    </source>
</evidence>
<dbReference type="PANTHER" id="PTHR23235:SF117">
    <property type="entry name" value="KRUEPPEL-LIKE FACTOR 4"/>
    <property type="match status" value="1"/>
</dbReference>
<keyword evidence="10" id="KW-1185">Reference proteome</keyword>
<keyword evidence="4 7" id="KW-0863">Zinc-finger</keyword>
<dbReference type="PROSITE" id="PS50157">
    <property type="entry name" value="ZINC_FINGER_C2H2_2"/>
    <property type="match status" value="3"/>
</dbReference>